<dbReference type="Proteomes" id="UP000649151">
    <property type="component" value="Unassembled WGS sequence"/>
</dbReference>
<comment type="caution">
    <text evidence="2">The sequence shown here is derived from an EMBL/GenBank/DDBJ whole genome shotgun (WGS) entry which is preliminary data.</text>
</comment>
<keyword evidence="3" id="KW-1185">Reference proteome</keyword>
<feature type="chain" id="PRO_5045085628" description="DUF4825 domain-containing protein" evidence="1">
    <location>
        <begin position="19"/>
        <end position="324"/>
    </location>
</feature>
<evidence type="ECO:0008006" key="4">
    <source>
        <dbReference type="Google" id="ProtNLM"/>
    </source>
</evidence>
<accession>A0ABR7IPZ4</accession>
<name>A0ABR7IPZ4_9CLOT</name>
<proteinExistence type="predicted"/>
<organism evidence="2 3">
    <name type="scientific">Clostridium facile</name>
    <dbReference type="NCBI Taxonomy" id="2763035"/>
    <lineage>
        <taxon>Bacteria</taxon>
        <taxon>Bacillati</taxon>
        <taxon>Bacillota</taxon>
        <taxon>Clostridia</taxon>
        <taxon>Eubacteriales</taxon>
        <taxon>Clostridiaceae</taxon>
        <taxon>Clostridium</taxon>
    </lineage>
</organism>
<sequence length="324" mass="36389">MKKLISMILLLCFCLCLAGCSQEQTVEAKNWVSMGSLLFVPPTDWASGNNSRDHQTYSVSTEGSDQPAVSVAIDSYKFMYQNKEDLGEQMTRGILPQFQNKNYQPGENTQVGGKDALTYTGNGMAEQSLQAILFETTDSVVSVTVDYRDDSQREAYQEDVDGFLESIQVPEQPETQHMVSARIKNVSYSFPSQWEQMPPTVADGVTEHIYYVGSYPSKITIQSIPDGNPLLDTLPTQEQIEAATEDNPPDSPYQFWKVDTLAGYKSLHFGRVISDDLIEEQYLLDTPNGTLRLVIQSYVDCTKETKEQIQSFFNTFQVDPKEAI</sequence>
<protein>
    <recommendedName>
        <fullName evidence="4">DUF4825 domain-containing protein</fullName>
    </recommendedName>
</protein>
<dbReference type="RefSeq" id="WP_186996100.1">
    <property type="nucleotide sequence ID" value="NZ_JACOQK010000001.1"/>
</dbReference>
<evidence type="ECO:0000313" key="2">
    <source>
        <dbReference type="EMBL" id="MBC5786927.1"/>
    </source>
</evidence>
<evidence type="ECO:0000313" key="3">
    <source>
        <dbReference type="Proteomes" id="UP000649151"/>
    </source>
</evidence>
<gene>
    <name evidence="2" type="ORF">H8Z77_02670</name>
</gene>
<reference evidence="2 3" key="1">
    <citation type="submission" date="2020-08" db="EMBL/GenBank/DDBJ databases">
        <title>Genome public.</title>
        <authorList>
            <person name="Liu C."/>
            <person name="Sun Q."/>
        </authorList>
    </citation>
    <scope>NUCLEOTIDE SEQUENCE [LARGE SCALE GENOMIC DNA]</scope>
    <source>
        <strain evidence="2 3">NSJ-27</strain>
    </source>
</reference>
<feature type="signal peptide" evidence="1">
    <location>
        <begin position="1"/>
        <end position="18"/>
    </location>
</feature>
<evidence type="ECO:0000256" key="1">
    <source>
        <dbReference type="SAM" id="SignalP"/>
    </source>
</evidence>
<dbReference type="EMBL" id="JACOQK010000001">
    <property type="protein sequence ID" value="MBC5786927.1"/>
    <property type="molecule type" value="Genomic_DNA"/>
</dbReference>
<keyword evidence="1" id="KW-0732">Signal</keyword>